<reference evidence="8 9" key="1">
    <citation type="submission" date="2023-09" db="EMBL/GenBank/DDBJ databases">
        <title>Pangenome analysis of Batrachochytrium dendrobatidis and related Chytrids.</title>
        <authorList>
            <person name="Yacoub M.N."/>
            <person name="Stajich J.E."/>
            <person name="James T.Y."/>
        </authorList>
    </citation>
    <scope>NUCLEOTIDE SEQUENCE [LARGE SCALE GENOMIC DNA]</scope>
    <source>
        <strain evidence="8 9">JEL0888</strain>
    </source>
</reference>
<evidence type="ECO:0000256" key="2">
    <source>
        <dbReference type="ARBA" id="ARBA00022658"/>
    </source>
</evidence>
<evidence type="ECO:0008006" key="10">
    <source>
        <dbReference type="Google" id="ProtNLM"/>
    </source>
</evidence>
<evidence type="ECO:0000259" key="5">
    <source>
        <dbReference type="PROSITE" id="PS50002"/>
    </source>
</evidence>
<name>A0ABR4MVA1_9FUNG</name>
<dbReference type="EMBL" id="JADGIZ020000140">
    <property type="protein sequence ID" value="KAL2911193.1"/>
    <property type="molecule type" value="Genomic_DNA"/>
</dbReference>
<organism evidence="8 9">
    <name type="scientific">Polyrhizophydium stewartii</name>
    <dbReference type="NCBI Taxonomy" id="2732419"/>
    <lineage>
        <taxon>Eukaryota</taxon>
        <taxon>Fungi</taxon>
        <taxon>Fungi incertae sedis</taxon>
        <taxon>Chytridiomycota</taxon>
        <taxon>Chytridiomycota incertae sedis</taxon>
        <taxon>Chytridiomycetes</taxon>
        <taxon>Rhizophydiales</taxon>
        <taxon>Rhizophydiales incertae sedis</taxon>
        <taxon>Polyrhizophydium</taxon>
    </lineage>
</organism>
<dbReference type="InterPro" id="IPR004148">
    <property type="entry name" value="BAR_dom"/>
</dbReference>
<evidence type="ECO:0000259" key="7">
    <source>
        <dbReference type="PROSITE" id="PS51021"/>
    </source>
</evidence>
<evidence type="ECO:0000313" key="9">
    <source>
        <dbReference type="Proteomes" id="UP001527925"/>
    </source>
</evidence>
<keyword evidence="2" id="KW-0344">Guanine-nucleotide releasing factor</keyword>
<sequence length="740" mass="81355">MHSRSNTLRPDTPSTDANSYSAVDHEPSSDSIVAPAGSAASAAGSTHDLSPEELAAKRAAKRAKIVEEIVDTERSFLSDMHLLLEIYVIPARNTGALPVADQKLLFGQLEPVIATSTELLALLEAATASDTDQWIGDVFGDMMTRIETSYCDYCKHNEAAIAKLTEYAAPTCPEPIKAFLDECRRQLQGRTGAWDLASLIVKPVQRVLKYPLLVRTLLKETDLSHTDYANLERAFDSLELVAEKINEVKKRKDIVEKYVDGKSKINVIHGITKKLGRGAQQLKKKTGLSDESTSDALYDALADKFQRQQEGVVQLKADLAAWLKATREYCEHEDRIAACIDELYYMDSIPPGNYMDPNAVDYPALVKRYRTACAKLISGPFRDAESQIKSEVNPAIDKLLSKFREPQLVMKKRDDKLLDFDRANAIRAKGDVVDKLLADSADTYQSINAQLIEELPKFQALVSAYVDEIMAQIVLIQLDLYDYIRSNMVPLADELRISVLETTEDIQRRFEEHMRLGGPVELATRQMPTLYRWRGEIWGYDDTPRGSNDELDWAAERSGSVGGRKASGRYGGSGWRGPTSPMSAGGSGSAGGAGALVDLTGSAPAPRAIRSEFDTDAVVRRTVLTSNQALTPTPAPLPRLEVSTSNQGGYLGSAVGGYDDDPFATEPFYVVALFPFAAEFEDEVALEPGMGLWVHRTGGRDETGDDWWYGEAVTAADGTPLDQSAAAVFGWFPRTFVQAE</sequence>
<comment type="caution">
    <text evidence="8">The sequence shown here is derived from an EMBL/GenBank/DDBJ whole genome shotgun (WGS) entry which is preliminary data.</text>
</comment>
<protein>
    <recommendedName>
        <fullName evidence="10">Dynamin-binding protein</fullName>
    </recommendedName>
</protein>
<dbReference type="SUPFAM" id="SSF50044">
    <property type="entry name" value="SH3-domain"/>
    <property type="match status" value="1"/>
</dbReference>
<dbReference type="InterPro" id="IPR035899">
    <property type="entry name" value="DBL_dom_sf"/>
</dbReference>
<evidence type="ECO:0000256" key="3">
    <source>
        <dbReference type="PROSITE-ProRule" id="PRU00192"/>
    </source>
</evidence>
<dbReference type="Gene3D" id="2.30.30.40">
    <property type="entry name" value="SH3 Domains"/>
    <property type="match status" value="1"/>
</dbReference>
<evidence type="ECO:0000256" key="4">
    <source>
        <dbReference type="SAM" id="MobiDB-lite"/>
    </source>
</evidence>
<dbReference type="PANTHER" id="PTHR22834:SF20">
    <property type="entry name" value="SH3 DOMAIN-CONTAINING PROTEIN"/>
    <property type="match status" value="1"/>
</dbReference>
<dbReference type="SUPFAM" id="SSF103657">
    <property type="entry name" value="BAR/IMD domain-like"/>
    <property type="match status" value="1"/>
</dbReference>
<feature type="domain" description="SH3" evidence="5">
    <location>
        <begin position="665"/>
        <end position="740"/>
    </location>
</feature>
<dbReference type="CDD" id="cd00160">
    <property type="entry name" value="RhoGEF"/>
    <property type="match status" value="1"/>
</dbReference>
<evidence type="ECO:0000313" key="8">
    <source>
        <dbReference type="EMBL" id="KAL2911193.1"/>
    </source>
</evidence>
<gene>
    <name evidence="8" type="ORF">HK105_209344</name>
</gene>
<dbReference type="Pfam" id="PF03114">
    <property type="entry name" value="BAR"/>
    <property type="match status" value="1"/>
</dbReference>
<dbReference type="SMART" id="SM00326">
    <property type="entry name" value="SH3"/>
    <property type="match status" value="1"/>
</dbReference>
<feature type="compositionally biased region" description="Low complexity" evidence="4">
    <location>
        <begin position="34"/>
        <end position="45"/>
    </location>
</feature>
<dbReference type="InterPro" id="IPR027267">
    <property type="entry name" value="AH/BAR_dom_sf"/>
</dbReference>
<dbReference type="Gene3D" id="1.20.900.10">
    <property type="entry name" value="Dbl homology (DH) domain"/>
    <property type="match status" value="1"/>
</dbReference>
<feature type="region of interest" description="Disordered" evidence="4">
    <location>
        <begin position="556"/>
        <end position="590"/>
    </location>
</feature>
<dbReference type="SUPFAM" id="SSF48065">
    <property type="entry name" value="DBL homology domain (DH-domain)"/>
    <property type="match status" value="1"/>
</dbReference>
<keyword evidence="1 3" id="KW-0728">SH3 domain</keyword>
<dbReference type="PROSITE" id="PS50002">
    <property type="entry name" value="SH3"/>
    <property type="match status" value="1"/>
</dbReference>
<dbReference type="InterPro" id="IPR001452">
    <property type="entry name" value="SH3_domain"/>
</dbReference>
<feature type="domain" description="DH" evidence="6">
    <location>
        <begin position="61"/>
        <end position="248"/>
    </location>
</feature>
<dbReference type="Pfam" id="PF00621">
    <property type="entry name" value="RhoGEF"/>
    <property type="match status" value="1"/>
</dbReference>
<dbReference type="Gene3D" id="1.20.1270.60">
    <property type="entry name" value="Arfaptin homology (AH) domain/BAR domain"/>
    <property type="match status" value="1"/>
</dbReference>
<evidence type="ECO:0000259" key="6">
    <source>
        <dbReference type="PROSITE" id="PS50010"/>
    </source>
</evidence>
<dbReference type="InterPro" id="IPR036028">
    <property type="entry name" value="SH3-like_dom_sf"/>
</dbReference>
<dbReference type="PROSITE" id="PS50010">
    <property type="entry name" value="DH_2"/>
    <property type="match status" value="1"/>
</dbReference>
<dbReference type="InterPro" id="IPR000219">
    <property type="entry name" value="DH_dom"/>
</dbReference>
<feature type="compositionally biased region" description="Polar residues" evidence="4">
    <location>
        <begin position="1"/>
        <end position="21"/>
    </location>
</feature>
<proteinExistence type="predicted"/>
<dbReference type="SMART" id="SM00325">
    <property type="entry name" value="RhoGEF"/>
    <property type="match status" value="1"/>
</dbReference>
<dbReference type="Proteomes" id="UP001527925">
    <property type="component" value="Unassembled WGS sequence"/>
</dbReference>
<dbReference type="SMART" id="SM00721">
    <property type="entry name" value="BAR"/>
    <property type="match status" value="1"/>
</dbReference>
<keyword evidence="9" id="KW-1185">Reference proteome</keyword>
<feature type="region of interest" description="Disordered" evidence="4">
    <location>
        <begin position="1"/>
        <end position="49"/>
    </location>
</feature>
<dbReference type="InterPro" id="IPR051492">
    <property type="entry name" value="Dynamin-Rho_GEF"/>
</dbReference>
<accession>A0ABR4MVA1</accession>
<dbReference type="PROSITE" id="PS51021">
    <property type="entry name" value="BAR"/>
    <property type="match status" value="1"/>
</dbReference>
<evidence type="ECO:0000256" key="1">
    <source>
        <dbReference type="ARBA" id="ARBA00022443"/>
    </source>
</evidence>
<dbReference type="PANTHER" id="PTHR22834">
    <property type="entry name" value="NUCLEAR FUSION PROTEIN FUS2"/>
    <property type="match status" value="1"/>
</dbReference>
<feature type="domain" description="BAR" evidence="7">
    <location>
        <begin position="283"/>
        <end position="519"/>
    </location>
</feature>